<keyword evidence="5" id="KW-1185">Reference proteome</keyword>
<dbReference type="PROSITE" id="PS50021">
    <property type="entry name" value="CH"/>
    <property type="match status" value="1"/>
</dbReference>
<keyword evidence="2" id="KW-0009">Actin-binding</keyword>
<protein>
    <recommendedName>
        <fullName evidence="3">Calponin-homology (CH) domain-containing protein</fullName>
    </recommendedName>
</protein>
<dbReference type="InterPro" id="IPR036872">
    <property type="entry name" value="CH_dom_sf"/>
</dbReference>
<feature type="domain" description="Calponin-homology (CH)" evidence="3">
    <location>
        <begin position="18"/>
        <end position="120"/>
    </location>
</feature>
<name>A0A8C7X1M6_9TELE</name>
<dbReference type="Ensembl" id="ENSOSIT00000006828.1">
    <property type="protein sequence ID" value="ENSOSIP00000006374.1"/>
    <property type="gene ID" value="ENSOSIG00000004346.1"/>
</dbReference>
<dbReference type="PANTHER" id="PTHR11915">
    <property type="entry name" value="SPECTRIN/FILAMIN RELATED CYTOSKELETAL PROTEIN"/>
    <property type="match status" value="1"/>
</dbReference>
<keyword evidence="1" id="KW-0677">Repeat</keyword>
<dbReference type="SMART" id="SM00033">
    <property type="entry name" value="CH"/>
    <property type="match status" value="1"/>
</dbReference>
<reference evidence="4" key="2">
    <citation type="submission" date="2025-09" db="UniProtKB">
        <authorList>
            <consortium name="Ensembl"/>
        </authorList>
    </citation>
    <scope>IDENTIFICATION</scope>
</reference>
<evidence type="ECO:0000259" key="3">
    <source>
        <dbReference type="PROSITE" id="PS50021"/>
    </source>
</evidence>
<dbReference type="SUPFAM" id="SSF47576">
    <property type="entry name" value="Calponin-homology domain, CH-domain"/>
    <property type="match status" value="1"/>
</dbReference>
<dbReference type="Gene3D" id="1.10.418.10">
    <property type="entry name" value="Calponin-like domain"/>
    <property type="match status" value="1"/>
</dbReference>
<sequence>MELMFFLNCVSSSDEREAVQKKTFTKWVNSILSRVGCRISDLYLDLRDGRMLIKLLEVLSGERLPTKGRMRIHCLENVDKALQFLKEQRVHLENMGSHDIVDGNHRLILGLIWTIILRFQVTIALWLLP</sequence>
<dbReference type="Pfam" id="PF00307">
    <property type="entry name" value="CH"/>
    <property type="match status" value="1"/>
</dbReference>
<proteinExistence type="predicted"/>
<dbReference type="PROSITE" id="PS00019">
    <property type="entry name" value="ACTININ_1"/>
    <property type="match status" value="1"/>
</dbReference>
<evidence type="ECO:0000313" key="5">
    <source>
        <dbReference type="Proteomes" id="UP000694383"/>
    </source>
</evidence>
<organism evidence="4 5">
    <name type="scientific">Oryzias sinensis</name>
    <name type="common">Chinese medaka</name>
    <dbReference type="NCBI Taxonomy" id="183150"/>
    <lineage>
        <taxon>Eukaryota</taxon>
        <taxon>Metazoa</taxon>
        <taxon>Chordata</taxon>
        <taxon>Craniata</taxon>
        <taxon>Vertebrata</taxon>
        <taxon>Euteleostomi</taxon>
        <taxon>Actinopterygii</taxon>
        <taxon>Neopterygii</taxon>
        <taxon>Teleostei</taxon>
        <taxon>Neoteleostei</taxon>
        <taxon>Acanthomorphata</taxon>
        <taxon>Ovalentaria</taxon>
        <taxon>Atherinomorphae</taxon>
        <taxon>Beloniformes</taxon>
        <taxon>Adrianichthyidae</taxon>
        <taxon>Oryziinae</taxon>
        <taxon>Oryzias</taxon>
    </lineage>
</organism>
<evidence type="ECO:0000256" key="2">
    <source>
        <dbReference type="ARBA" id="ARBA00023203"/>
    </source>
</evidence>
<evidence type="ECO:0000256" key="1">
    <source>
        <dbReference type="ARBA" id="ARBA00022737"/>
    </source>
</evidence>
<reference evidence="4" key="1">
    <citation type="submission" date="2025-08" db="UniProtKB">
        <authorList>
            <consortium name="Ensembl"/>
        </authorList>
    </citation>
    <scope>IDENTIFICATION</scope>
</reference>
<dbReference type="AlphaFoldDB" id="A0A8C7X1M6"/>
<dbReference type="InterPro" id="IPR001589">
    <property type="entry name" value="Actinin_actin-bd_CS"/>
</dbReference>
<dbReference type="CDD" id="cd21246">
    <property type="entry name" value="CH_SPTB-like_rpt1"/>
    <property type="match status" value="1"/>
</dbReference>
<evidence type="ECO:0000313" key="4">
    <source>
        <dbReference type="Ensembl" id="ENSOSIP00000006374.1"/>
    </source>
</evidence>
<dbReference type="Proteomes" id="UP000694383">
    <property type="component" value="Unplaced"/>
</dbReference>
<dbReference type="GeneTree" id="ENSGT00940000158908"/>
<dbReference type="InterPro" id="IPR001715">
    <property type="entry name" value="CH_dom"/>
</dbReference>
<accession>A0A8C7X1M6</accession>
<dbReference type="GO" id="GO:0003779">
    <property type="term" value="F:actin binding"/>
    <property type="evidence" value="ECO:0007669"/>
    <property type="project" value="UniProtKB-KW"/>
</dbReference>
<dbReference type="FunFam" id="1.10.418.10:FF:000004">
    <property type="entry name" value="Spectrin beta chain"/>
    <property type="match status" value="1"/>
</dbReference>
<dbReference type="PROSITE" id="PS00020">
    <property type="entry name" value="ACTININ_2"/>
    <property type="match status" value="1"/>
</dbReference>